<protein>
    <submittedName>
        <fullName evidence="1">Uncharacterized protein</fullName>
    </submittedName>
</protein>
<dbReference type="EMBL" id="CP077717">
    <property type="protein sequence ID" value="QXJ28857.1"/>
    <property type="molecule type" value="Genomic_DNA"/>
</dbReference>
<organism evidence="1 2">
    <name type="scientific">Saccharolobus shibatae (strain ATCC 51178 / DSM 5389 / JCM 8931 / NBRC 15437 / B12)</name>
    <name type="common">Sulfolobus shibatae</name>
    <dbReference type="NCBI Taxonomy" id="523848"/>
    <lineage>
        <taxon>Archaea</taxon>
        <taxon>Thermoproteota</taxon>
        <taxon>Thermoprotei</taxon>
        <taxon>Sulfolobales</taxon>
        <taxon>Sulfolobaceae</taxon>
        <taxon>Saccharolobus</taxon>
    </lineage>
</organism>
<sequence length="37" mass="4492">MISKSSKYKYFQFYSRLTRNYLYCFPALEAPFNSIVD</sequence>
<name>A0A8F5BP48_SACSH</name>
<dbReference type="AlphaFoldDB" id="A0A8F5BP48"/>
<reference evidence="1" key="1">
    <citation type="journal article" date="2021" name="Environ. Microbiol.">
        <title>New insights into the diversity and evolution of the archaeal mobilome from three complete genomes of Saccharolobus shibatae.</title>
        <authorList>
            <person name="Medvedeva S."/>
            <person name="Brandt D."/>
            <person name="Cvirkaite-Krupovic V."/>
            <person name="Liu Y."/>
            <person name="Severinov K."/>
            <person name="Ishino S."/>
            <person name="Ishino Y."/>
            <person name="Prangishvili D."/>
            <person name="Kalinowski J."/>
            <person name="Krupovic M."/>
        </authorList>
    </citation>
    <scope>NUCLEOTIDE SEQUENCE</scope>
    <source>
        <strain evidence="1">B12</strain>
    </source>
</reference>
<dbReference type="KEGG" id="sshi:J5U23_01726"/>
<dbReference type="Proteomes" id="UP000694018">
    <property type="component" value="Chromosome"/>
</dbReference>
<evidence type="ECO:0000313" key="1">
    <source>
        <dbReference type="EMBL" id="QXJ28857.1"/>
    </source>
</evidence>
<gene>
    <name evidence="1" type="ORF">J5U23_01726</name>
</gene>
<evidence type="ECO:0000313" key="2">
    <source>
        <dbReference type="Proteomes" id="UP000694018"/>
    </source>
</evidence>
<proteinExistence type="predicted"/>
<accession>A0A8F5BP48</accession>